<dbReference type="GO" id="GO:0016491">
    <property type="term" value="F:oxidoreductase activity"/>
    <property type="evidence" value="ECO:0007669"/>
    <property type="project" value="UniProtKB-KW"/>
</dbReference>
<dbReference type="Pfam" id="PF01494">
    <property type="entry name" value="FAD_binding_3"/>
    <property type="match status" value="1"/>
</dbReference>
<dbReference type="SUPFAM" id="SSF54373">
    <property type="entry name" value="FAD-linked reductases, C-terminal domain"/>
    <property type="match status" value="1"/>
</dbReference>
<evidence type="ECO:0000259" key="5">
    <source>
        <dbReference type="Pfam" id="PF06985"/>
    </source>
</evidence>
<name>A0A8H4JGX6_9HYPO</name>
<feature type="domain" description="Heterokaryon incompatibility" evidence="5">
    <location>
        <begin position="567"/>
        <end position="724"/>
    </location>
</feature>
<evidence type="ECO:0000313" key="7">
    <source>
        <dbReference type="Proteomes" id="UP000536711"/>
    </source>
</evidence>
<feature type="domain" description="FAD-binding" evidence="4">
    <location>
        <begin position="3"/>
        <end position="333"/>
    </location>
</feature>
<dbReference type="PRINTS" id="PR00420">
    <property type="entry name" value="RNGMNOXGNASE"/>
</dbReference>
<dbReference type="InterPro" id="IPR002938">
    <property type="entry name" value="FAD-bd"/>
</dbReference>
<dbReference type="AlphaFoldDB" id="A0A8H4JGX6"/>
<dbReference type="GO" id="GO:0071949">
    <property type="term" value="F:FAD binding"/>
    <property type="evidence" value="ECO:0007669"/>
    <property type="project" value="InterPro"/>
</dbReference>
<dbReference type="Proteomes" id="UP000536711">
    <property type="component" value="Unassembled WGS sequence"/>
</dbReference>
<comment type="caution">
    <text evidence="6">The sequence shown here is derived from an EMBL/GenBank/DDBJ whole genome shotgun (WGS) entry which is preliminary data.</text>
</comment>
<dbReference type="PANTHER" id="PTHR33112">
    <property type="entry name" value="DOMAIN PROTEIN, PUTATIVE-RELATED"/>
    <property type="match status" value="1"/>
</dbReference>
<evidence type="ECO:0000256" key="3">
    <source>
        <dbReference type="ARBA" id="ARBA00023002"/>
    </source>
</evidence>
<dbReference type="InterPro" id="IPR036188">
    <property type="entry name" value="FAD/NAD-bd_sf"/>
</dbReference>
<accession>A0A8H4JGX6</accession>
<keyword evidence="3" id="KW-0560">Oxidoreductase</keyword>
<keyword evidence="2" id="KW-0274">FAD</keyword>
<sequence length="1043" mass="118045">MTLKVGIIGAGIGGLSAAIALRRTGAQVEVFERSNFKDEIGAAITITPNGMRVLRHFGFDPTTARGVQNKQMRMVHPQTLGDLVVENFSQVEDDYGAPFMFFHRVDLHTALKEMALSSDERYPGPPVVIHNGHSVTSLDCERATIVLDNEETFEKDLVVVADGVRTKLIDEITQKDVPLEDIGSSFYRCLIPFSEVNKTPDLEAIFKNQDPGFWVPFDLSTGTFLVTYPCRDGKMLNVAFRHKTKAENEHAVDWNTDTSVQDITAMVGGFNPLVAKLFSLSTSVSVHKLFRREPLETYTRGKAAIIGDAAHPIQPTHAQGAVLAIEEAAALEALFKDMQHPGKVAERLSLYNDILKRHIHVTQLLSDAQPGISSVLRKRAEDIWGDGIFPPEAMNFTKPIREFFYAWDVMEEAEKGKEMLALIWGRPADVALDCVRGHLPGISKAFFNDETEEKLKVEELVITELEECLKIETSEQEAIFELFMDTKVNGFEPVGEGLCACYRVGRYTNSRQTFERAKEWLSECVTEHACPSPITAGVPLPKRLIQVEGALEDPVRLIETRGDEFPYVCLSHRWGDPIHKQLKTTTRTVESHMNKIEWVDLPATFRDAVTVCRSMDVKYLWIDSLCILQSFAEIIPDELEVTRQDFAQENSAMARTYQNSHFTISADLSDHMDSGFFSRDPVDEYRKEVTTNNGNQAFCYIRKRLNHYGEDVPSLETRGWTLQEFLLPPRVLHFGKFDIAWRCKTRITCECRHIDRQETKQDPWHRFHRTEFAARPPPNYSIGALEWWHQIIHSYTSRQLTNPADKLPALSGLAQQRKQVRGGVYLAGLWQDSLPHDLCWYYDKYYMPILGSVGHRPPYYRAPSWSWAAVDTDSECSWWWPGKIDLYSITPIGEPKQACVILEVSCEPATTDPTGEVRSGFLDIKTSLTSAEICRDSEERVSWTIHRLDPSLRKRFFKPDCVLEDDGLKFGDQIFCAPIAGTKCSSGVDCACLALKQIDGNIYQRVGFCIIGTNRADLHDDTTVSDLEDFAWPGSEHVQIRIV</sequence>
<reference evidence="6 7" key="1">
    <citation type="submission" date="2020-01" db="EMBL/GenBank/DDBJ databases">
        <title>Identification and distribution of gene clusters putatively required for synthesis of sphingolipid metabolism inhibitors in phylogenetically diverse species of the filamentous fungus Fusarium.</title>
        <authorList>
            <person name="Kim H.-S."/>
            <person name="Busman M."/>
            <person name="Brown D.W."/>
            <person name="Divon H."/>
            <person name="Uhlig S."/>
            <person name="Proctor R.H."/>
        </authorList>
    </citation>
    <scope>NUCLEOTIDE SEQUENCE [LARGE SCALE GENOMIC DNA]</scope>
    <source>
        <strain evidence="6 7">NRRL 13308</strain>
    </source>
</reference>
<protein>
    <submittedName>
        <fullName evidence="6">3-hydroxybenzoate 6-hydroxylase</fullName>
    </submittedName>
</protein>
<evidence type="ECO:0000256" key="2">
    <source>
        <dbReference type="ARBA" id="ARBA00022827"/>
    </source>
</evidence>
<dbReference type="SUPFAM" id="SSF51905">
    <property type="entry name" value="FAD/NAD(P)-binding domain"/>
    <property type="match status" value="1"/>
</dbReference>
<dbReference type="Gene3D" id="3.50.50.60">
    <property type="entry name" value="FAD/NAD(P)-binding domain"/>
    <property type="match status" value="1"/>
</dbReference>
<dbReference type="EMBL" id="JAADJF010000350">
    <property type="protein sequence ID" value="KAF4421738.1"/>
    <property type="molecule type" value="Genomic_DNA"/>
</dbReference>
<evidence type="ECO:0000256" key="1">
    <source>
        <dbReference type="ARBA" id="ARBA00022630"/>
    </source>
</evidence>
<dbReference type="Pfam" id="PF06985">
    <property type="entry name" value="HET"/>
    <property type="match status" value="1"/>
</dbReference>
<keyword evidence="1" id="KW-0285">Flavoprotein</keyword>
<dbReference type="PANTHER" id="PTHR33112:SF9">
    <property type="entry name" value="HETEROKARYON INCOMPATIBILITY DOMAIN-CONTAINING PROTEIN"/>
    <property type="match status" value="1"/>
</dbReference>
<evidence type="ECO:0000313" key="6">
    <source>
        <dbReference type="EMBL" id="KAF4421738.1"/>
    </source>
</evidence>
<proteinExistence type="predicted"/>
<keyword evidence="7" id="KW-1185">Reference proteome</keyword>
<evidence type="ECO:0000259" key="4">
    <source>
        <dbReference type="Pfam" id="PF01494"/>
    </source>
</evidence>
<dbReference type="OrthoDB" id="5347061at2759"/>
<gene>
    <name evidence="6" type="ORF">FACUT_10890</name>
</gene>
<dbReference type="InterPro" id="IPR010730">
    <property type="entry name" value="HET"/>
</dbReference>
<organism evidence="6 7">
    <name type="scientific">Fusarium acutatum</name>
    <dbReference type="NCBI Taxonomy" id="78861"/>
    <lineage>
        <taxon>Eukaryota</taxon>
        <taxon>Fungi</taxon>
        <taxon>Dikarya</taxon>
        <taxon>Ascomycota</taxon>
        <taxon>Pezizomycotina</taxon>
        <taxon>Sordariomycetes</taxon>
        <taxon>Hypocreomycetidae</taxon>
        <taxon>Hypocreales</taxon>
        <taxon>Nectriaceae</taxon>
        <taxon>Fusarium</taxon>
        <taxon>Fusarium fujikuroi species complex</taxon>
    </lineage>
</organism>